<dbReference type="RefSeq" id="WP_274202435.1">
    <property type="nucleotide sequence ID" value="NZ_JAQZAO010000010.1"/>
</dbReference>
<comment type="caution">
    <text evidence="2">The sequence shown here is derived from an EMBL/GenBank/DDBJ whole genome shotgun (WGS) entry which is preliminary data.</text>
</comment>
<evidence type="ECO:0000313" key="2">
    <source>
        <dbReference type="EMBL" id="MDD7967901.1"/>
    </source>
</evidence>
<protein>
    <recommendedName>
        <fullName evidence="4">FecR N-terminal domain-containing protein</fullName>
    </recommendedName>
</protein>
<evidence type="ECO:0000313" key="3">
    <source>
        <dbReference type="Proteomes" id="UP001300763"/>
    </source>
</evidence>
<keyword evidence="3" id="KW-1185">Reference proteome</keyword>
<sequence length="77" mass="8079">MTITDAARPATSAPLSSVSPAPPEIANWRDALVELLVLAEHGDASAASRLRGWLSVDPAAEAACARILRDVRTMRAA</sequence>
<dbReference type="Proteomes" id="UP001300763">
    <property type="component" value="Unassembled WGS sequence"/>
</dbReference>
<evidence type="ECO:0000256" key="1">
    <source>
        <dbReference type="SAM" id="MobiDB-lite"/>
    </source>
</evidence>
<feature type="region of interest" description="Disordered" evidence="1">
    <location>
        <begin position="1"/>
        <end position="22"/>
    </location>
</feature>
<organism evidence="2 3">
    <name type="scientific">Actinomycetospora lemnae</name>
    <dbReference type="NCBI Taxonomy" id="3019891"/>
    <lineage>
        <taxon>Bacteria</taxon>
        <taxon>Bacillati</taxon>
        <taxon>Actinomycetota</taxon>
        <taxon>Actinomycetes</taxon>
        <taxon>Pseudonocardiales</taxon>
        <taxon>Pseudonocardiaceae</taxon>
        <taxon>Actinomycetospora</taxon>
    </lineage>
</organism>
<dbReference type="EMBL" id="JAQZAO010000010">
    <property type="protein sequence ID" value="MDD7967901.1"/>
    <property type="molecule type" value="Genomic_DNA"/>
</dbReference>
<gene>
    <name evidence="2" type="ORF">PGB27_21375</name>
</gene>
<accession>A0ABT5SYG3</accession>
<feature type="compositionally biased region" description="Low complexity" evidence="1">
    <location>
        <begin position="9"/>
        <end position="19"/>
    </location>
</feature>
<evidence type="ECO:0008006" key="4">
    <source>
        <dbReference type="Google" id="ProtNLM"/>
    </source>
</evidence>
<reference evidence="2 3" key="1">
    <citation type="submission" date="2023-02" db="EMBL/GenBank/DDBJ databases">
        <title>Genome sequencing required for Actinomycetospora new species description.</title>
        <authorList>
            <person name="Saimee Y."/>
            <person name="Duangmal K."/>
        </authorList>
    </citation>
    <scope>NUCLEOTIDE SEQUENCE [LARGE SCALE GENOMIC DNA]</scope>
    <source>
        <strain evidence="2 3">DW7H6</strain>
    </source>
</reference>
<proteinExistence type="predicted"/>
<name>A0ABT5SYG3_9PSEU</name>